<dbReference type="Proteomes" id="UP000247702">
    <property type="component" value="Unassembled WGS sequence"/>
</dbReference>
<evidence type="ECO:0000313" key="2">
    <source>
        <dbReference type="EMBL" id="GES90103.1"/>
    </source>
</evidence>
<dbReference type="InterPro" id="IPR036910">
    <property type="entry name" value="HMG_box_dom_sf"/>
</dbReference>
<proteinExistence type="predicted"/>
<dbReference type="Proteomes" id="UP000615446">
    <property type="component" value="Unassembled WGS sequence"/>
</dbReference>
<reference evidence="2" key="2">
    <citation type="submission" date="2019-10" db="EMBL/GenBank/DDBJ databases">
        <title>Conservation and host-specific expression of non-tandemly repeated heterogenous ribosome RNA gene in arbuscular mycorrhizal fungi.</title>
        <authorList>
            <person name="Maeda T."/>
            <person name="Kobayashi Y."/>
            <person name="Nakagawa T."/>
            <person name="Ezawa T."/>
            <person name="Yamaguchi K."/>
            <person name="Bino T."/>
            <person name="Nishimoto Y."/>
            <person name="Shigenobu S."/>
            <person name="Kawaguchi M."/>
        </authorList>
    </citation>
    <scope>NUCLEOTIDE SEQUENCE</scope>
    <source>
        <strain evidence="2">HR1</strain>
    </source>
</reference>
<keyword evidence="3" id="KW-1185">Reference proteome</keyword>
<organism evidence="1 3">
    <name type="scientific">Rhizophagus clarus</name>
    <dbReference type="NCBI Taxonomy" id="94130"/>
    <lineage>
        <taxon>Eukaryota</taxon>
        <taxon>Fungi</taxon>
        <taxon>Fungi incertae sedis</taxon>
        <taxon>Mucoromycota</taxon>
        <taxon>Glomeromycotina</taxon>
        <taxon>Glomeromycetes</taxon>
        <taxon>Glomerales</taxon>
        <taxon>Glomeraceae</taxon>
        <taxon>Rhizophagus</taxon>
    </lineage>
</organism>
<accession>A0A2Z6SIK9</accession>
<dbReference type="SUPFAM" id="SSF47095">
    <property type="entry name" value="HMG-box"/>
    <property type="match status" value="1"/>
</dbReference>
<dbReference type="OrthoDB" id="6247875at2759"/>
<name>A0A2Z6SIK9_9GLOM</name>
<dbReference type="EMBL" id="BEXD01004032">
    <property type="protein sequence ID" value="GBC05827.1"/>
    <property type="molecule type" value="Genomic_DNA"/>
</dbReference>
<gene>
    <name evidence="2" type="ORF">RCL2_001697100</name>
    <name evidence="1" type="ORF">RclHR1_06450005</name>
</gene>
<dbReference type="AlphaFoldDB" id="A0A2Z6SIK9"/>
<evidence type="ECO:0000313" key="1">
    <source>
        <dbReference type="EMBL" id="GBC05827.1"/>
    </source>
</evidence>
<reference evidence="1 3" key="1">
    <citation type="submission" date="2017-11" db="EMBL/GenBank/DDBJ databases">
        <title>The genome of Rhizophagus clarus HR1 reveals common genetic basis of auxotrophy among arbuscular mycorrhizal fungi.</title>
        <authorList>
            <person name="Kobayashi Y."/>
        </authorList>
    </citation>
    <scope>NUCLEOTIDE SEQUENCE [LARGE SCALE GENOMIC DNA]</scope>
    <source>
        <strain evidence="1 3">HR1</strain>
    </source>
</reference>
<comment type="caution">
    <text evidence="1">The sequence shown here is derived from an EMBL/GenBank/DDBJ whole genome shotgun (WGS) entry which is preliminary data.</text>
</comment>
<keyword evidence="2" id="KW-0418">Kinase</keyword>
<keyword evidence="2" id="KW-0808">Transferase</keyword>
<evidence type="ECO:0000313" key="3">
    <source>
        <dbReference type="Proteomes" id="UP000247702"/>
    </source>
</evidence>
<dbReference type="EMBL" id="BLAL01000193">
    <property type="protein sequence ID" value="GES90103.1"/>
    <property type="molecule type" value="Genomic_DNA"/>
</dbReference>
<protein>
    <submittedName>
        <fullName evidence="2">Kinase-like domain-containing protein</fullName>
    </submittedName>
</protein>
<dbReference type="Gene3D" id="1.10.30.10">
    <property type="entry name" value="High mobility group box domain"/>
    <property type="match status" value="1"/>
</dbReference>
<sequence>MNDEIPLINVPYPIELTVEEVLSRRSEEKLKSRGPNRYFIYRLAYLKELRKRIGESIISMTKLSPNISMSWSNEPPEVKEAYKGLAEQVENRLKELRQSNDLIIIHENFSSASPSTTNNDYTVDGQTFVYPYYYDYNFFYYDYYSYYYFY</sequence>
<dbReference type="GO" id="GO:0016301">
    <property type="term" value="F:kinase activity"/>
    <property type="evidence" value="ECO:0007669"/>
    <property type="project" value="UniProtKB-KW"/>
</dbReference>